<dbReference type="EMBL" id="CP095354">
    <property type="protein sequence ID" value="XAG82252.1"/>
    <property type="molecule type" value="Genomic_DNA"/>
</dbReference>
<sequence length="120" mass="12761">MNKLSIGCAIIFSLLVSGCTVRVADLTVGSTKNVNLNSGQLVKGERVTGEDSYGVFLFPFGIPNVKTAMDRAIETNKCAVGLTDVVVTQLNHSFIIGTIGLRVEGDLLIDQSKEGCKKSI</sequence>
<protein>
    <recommendedName>
        <fullName evidence="3">Lipoprotein</fullName>
    </recommendedName>
</protein>
<gene>
    <name evidence="2" type="ORF">MRN14_06640</name>
</gene>
<keyword evidence="1" id="KW-0732">Signal</keyword>
<dbReference type="AlphaFoldDB" id="A0AAU6V833"/>
<proteinExistence type="predicted"/>
<feature type="signal peptide" evidence="1">
    <location>
        <begin position="1"/>
        <end position="24"/>
    </location>
</feature>
<accession>A0AAU6V833</accession>
<feature type="chain" id="PRO_5043683294" description="Lipoprotein" evidence="1">
    <location>
        <begin position="25"/>
        <end position="120"/>
    </location>
</feature>
<reference evidence="2" key="1">
    <citation type="submission" date="2022-03" db="EMBL/GenBank/DDBJ databases">
        <title>Sea Food Isolates.</title>
        <authorList>
            <person name="Li c."/>
        </authorList>
    </citation>
    <scope>NUCLEOTIDE SEQUENCE</scope>
    <source>
        <strain evidence="2">19NY03SH02</strain>
    </source>
</reference>
<name>A0AAU6V833_UNCXX</name>
<evidence type="ECO:0008006" key="3">
    <source>
        <dbReference type="Google" id="ProtNLM"/>
    </source>
</evidence>
<dbReference type="PROSITE" id="PS51257">
    <property type="entry name" value="PROKAR_LIPOPROTEIN"/>
    <property type="match status" value="1"/>
</dbReference>
<evidence type="ECO:0000256" key="1">
    <source>
        <dbReference type="SAM" id="SignalP"/>
    </source>
</evidence>
<evidence type="ECO:0000313" key="2">
    <source>
        <dbReference type="EMBL" id="XAG82252.1"/>
    </source>
</evidence>
<organism evidence="2">
    <name type="scientific">bacterium 19NY03SH02</name>
    <dbReference type="NCBI Taxonomy" id="2920631"/>
    <lineage>
        <taxon>Bacteria</taxon>
    </lineage>
</organism>